<keyword evidence="1" id="KW-0479">Metal-binding</keyword>
<proteinExistence type="predicted"/>
<keyword evidence="2 4" id="KW-0863">Zinc-finger</keyword>
<evidence type="ECO:0000256" key="3">
    <source>
        <dbReference type="ARBA" id="ARBA00022833"/>
    </source>
</evidence>
<dbReference type="Pfam" id="PF00643">
    <property type="entry name" value="zf-B_box"/>
    <property type="match status" value="1"/>
</dbReference>
<feature type="domain" description="B box-type" evidence="5">
    <location>
        <begin position="66"/>
        <end position="107"/>
    </location>
</feature>
<keyword evidence="3" id="KW-0862">Zinc</keyword>
<name>A0ABD0QU42_CIRMR</name>
<keyword evidence="7" id="KW-1185">Reference proteome</keyword>
<evidence type="ECO:0000313" key="7">
    <source>
        <dbReference type="Proteomes" id="UP001529510"/>
    </source>
</evidence>
<evidence type="ECO:0000256" key="1">
    <source>
        <dbReference type="ARBA" id="ARBA00022723"/>
    </source>
</evidence>
<gene>
    <name evidence="6" type="ORF">M9458_016372</name>
</gene>
<dbReference type="SUPFAM" id="SSF57845">
    <property type="entry name" value="B-box zinc-binding domain"/>
    <property type="match status" value="1"/>
</dbReference>
<reference evidence="6 7" key="1">
    <citation type="submission" date="2024-05" db="EMBL/GenBank/DDBJ databases">
        <title>Genome sequencing and assembly of Indian major carp, Cirrhinus mrigala (Hamilton, 1822).</title>
        <authorList>
            <person name="Mohindra V."/>
            <person name="Chowdhury L.M."/>
            <person name="Lal K."/>
            <person name="Jena J.K."/>
        </authorList>
    </citation>
    <scope>NUCLEOTIDE SEQUENCE [LARGE SCALE GENOMIC DNA]</scope>
    <source>
        <strain evidence="6">CM1030</strain>
        <tissue evidence="6">Blood</tissue>
    </source>
</reference>
<comment type="caution">
    <text evidence="6">The sequence shown here is derived from an EMBL/GenBank/DDBJ whole genome shotgun (WGS) entry which is preliminary data.</text>
</comment>
<dbReference type="CDD" id="cd19769">
    <property type="entry name" value="Bbox2_TRIM16-like"/>
    <property type="match status" value="1"/>
</dbReference>
<dbReference type="GO" id="GO:0008270">
    <property type="term" value="F:zinc ion binding"/>
    <property type="evidence" value="ECO:0007669"/>
    <property type="project" value="UniProtKB-KW"/>
</dbReference>
<dbReference type="EMBL" id="JAMKFB020000007">
    <property type="protein sequence ID" value="KAL0189273.1"/>
    <property type="molecule type" value="Genomic_DNA"/>
</dbReference>
<evidence type="ECO:0000256" key="2">
    <source>
        <dbReference type="ARBA" id="ARBA00022771"/>
    </source>
</evidence>
<dbReference type="AlphaFoldDB" id="A0ABD0QU42"/>
<dbReference type="Gene3D" id="3.30.160.60">
    <property type="entry name" value="Classic Zinc Finger"/>
    <property type="match status" value="1"/>
</dbReference>
<dbReference type="InterPro" id="IPR051051">
    <property type="entry name" value="E3_ubiq-ligase_TRIM/RNF"/>
</dbReference>
<accession>A0ABD0QU42</accession>
<dbReference type="Gene3D" id="4.10.830.40">
    <property type="match status" value="1"/>
</dbReference>
<dbReference type="PROSITE" id="PS50119">
    <property type="entry name" value="ZF_BBOX"/>
    <property type="match status" value="1"/>
</dbReference>
<sequence length="375" mass="42061">MSAMFVPKKPFVSCDLCVEVKTPALKTCLKCEVSMCAQHLQTHLTTPVLLQTHPLTNPVQSGSSSQMASKCSAHGKLVEYYCMDDRVLVCMSCAIEEGHRLHNMKTLQTAHTELSGQLREELKALAQRQNQAKELERWHKNQMQILENCVSQLAKSGSALKELALTNLQTSLSARLGALQTAQQAVSSALKEEDHFNFLRTFASVHKAIMEARKVNLKLGLVPGPDRTKIMEDIRKVGLVIEEQVHEFQRKFFAFADPDSYPVVQDYPNSVSNLTFDPQTLIGPEMTLSNDLKMVFNTRSSFQGYGGLHTPQTLRCLQTKQNGNMRWSLSLSEHCDWTIGLCDTKAMNGKYSEVYGLKKQNKSLLSLKTEDANYT</sequence>
<dbReference type="PANTHER" id="PTHR25465:SF13">
    <property type="entry name" value="TRIPARTITE MOTIF-CONTAINING PROTEIN 42"/>
    <property type="match status" value="1"/>
</dbReference>
<dbReference type="PANTHER" id="PTHR25465">
    <property type="entry name" value="B-BOX DOMAIN CONTAINING"/>
    <property type="match status" value="1"/>
</dbReference>
<evidence type="ECO:0000313" key="6">
    <source>
        <dbReference type="EMBL" id="KAL0189273.1"/>
    </source>
</evidence>
<feature type="non-terminal residue" evidence="6">
    <location>
        <position position="375"/>
    </location>
</feature>
<evidence type="ECO:0000256" key="4">
    <source>
        <dbReference type="PROSITE-ProRule" id="PRU00024"/>
    </source>
</evidence>
<dbReference type="Proteomes" id="UP001529510">
    <property type="component" value="Unassembled WGS sequence"/>
</dbReference>
<protein>
    <recommendedName>
        <fullName evidence="5">B box-type domain-containing protein</fullName>
    </recommendedName>
</protein>
<organism evidence="6 7">
    <name type="scientific">Cirrhinus mrigala</name>
    <name type="common">Mrigala</name>
    <dbReference type="NCBI Taxonomy" id="683832"/>
    <lineage>
        <taxon>Eukaryota</taxon>
        <taxon>Metazoa</taxon>
        <taxon>Chordata</taxon>
        <taxon>Craniata</taxon>
        <taxon>Vertebrata</taxon>
        <taxon>Euteleostomi</taxon>
        <taxon>Actinopterygii</taxon>
        <taxon>Neopterygii</taxon>
        <taxon>Teleostei</taxon>
        <taxon>Ostariophysi</taxon>
        <taxon>Cypriniformes</taxon>
        <taxon>Cyprinidae</taxon>
        <taxon>Labeoninae</taxon>
        <taxon>Labeonini</taxon>
        <taxon>Cirrhinus</taxon>
    </lineage>
</organism>
<evidence type="ECO:0000259" key="5">
    <source>
        <dbReference type="PROSITE" id="PS50119"/>
    </source>
</evidence>
<dbReference type="InterPro" id="IPR000315">
    <property type="entry name" value="Znf_B-box"/>
</dbReference>